<feature type="domain" description="Histidine kinase" evidence="7">
    <location>
        <begin position="238"/>
        <end position="474"/>
    </location>
</feature>
<dbReference type="PANTHER" id="PTHR43047:SF72">
    <property type="entry name" value="OSMOSENSING HISTIDINE PROTEIN KINASE SLN1"/>
    <property type="match status" value="1"/>
</dbReference>
<dbReference type="InterPro" id="IPR004358">
    <property type="entry name" value="Sig_transdc_His_kin-like_C"/>
</dbReference>
<dbReference type="EC" id="2.7.13.3" evidence="2"/>
<dbReference type="PANTHER" id="PTHR43047">
    <property type="entry name" value="TWO-COMPONENT HISTIDINE PROTEIN KINASE"/>
    <property type="match status" value="1"/>
</dbReference>
<evidence type="ECO:0000256" key="6">
    <source>
        <dbReference type="SAM" id="Phobius"/>
    </source>
</evidence>
<evidence type="ECO:0000313" key="9">
    <source>
        <dbReference type="Proteomes" id="UP000199340"/>
    </source>
</evidence>
<evidence type="ECO:0000256" key="4">
    <source>
        <dbReference type="ARBA" id="ARBA00022679"/>
    </source>
</evidence>
<evidence type="ECO:0000256" key="5">
    <source>
        <dbReference type="ARBA" id="ARBA00022777"/>
    </source>
</evidence>
<dbReference type="InterPro" id="IPR005467">
    <property type="entry name" value="His_kinase_dom"/>
</dbReference>
<evidence type="ECO:0000259" key="7">
    <source>
        <dbReference type="PROSITE" id="PS50109"/>
    </source>
</evidence>
<dbReference type="SUPFAM" id="SSF47384">
    <property type="entry name" value="Homodimeric domain of signal transducing histidine kinase"/>
    <property type="match status" value="1"/>
</dbReference>
<dbReference type="SUPFAM" id="SSF55874">
    <property type="entry name" value="ATPase domain of HSP90 chaperone/DNA topoisomerase II/histidine kinase"/>
    <property type="match status" value="1"/>
</dbReference>
<proteinExistence type="predicted"/>
<dbReference type="InterPro" id="IPR036890">
    <property type="entry name" value="HATPase_C_sf"/>
</dbReference>
<dbReference type="GO" id="GO:0009927">
    <property type="term" value="F:histidine phosphotransfer kinase activity"/>
    <property type="evidence" value="ECO:0007669"/>
    <property type="project" value="TreeGrafter"/>
</dbReference>
<dbReference type="GO" id="GO:0000155">
    <property type="term" value="F:phosphorelay sensor kinase activity"/>
    <property type="evidence" value="ECO:0007669"/>
    <property type="project" value="InterPro"/>
</dbReference>
<dbReference type="InterPro" id="IPR003661">
    <property type="entry name" value="HisK_dim/P_dom"/>
</dbReference>
<gene>
    <name evidence="8" type="ORF">SAMN05421850_1391</name>
</gene>
<dbReference type="CDD" id="cd00082">
    <property type="entry name" value="HisKA"/>
    <property type="match status" value="1"/>
</dbReference>
<dbReference type="InterPro" id="IPR003594">
    <property type="entry name" value="HATPase_dom"/>
</dbReference>
<feature type="non-terminal residue" evidence="8">
    <location>
        <position position="474"/>
    </location>
</feature>
<protein>
    <recommendedName>
        <fullName evidence="2">histidine kinase</fullName>
        <ecNumber evidence="2">2.7.13.3</ecNumber>
    </recommendedName>
</protein>
<dbReference type="Pfam" id="PF12860">
    <property type="entry name" value="PAS_7"/>
    <property type="match status" value="1"/>
</dbReference>
<dbReference type="STRING" id="490829.SAMN05421850_1391"/>
<dbReference type="Proteomes" id="UP000199340">
    <property type="component" value="Unassembled WGS sequence"/>
</dbReference>
<comment type="catalytic activity">
    <reaction evidence="1">
        <text>ATP + protein L-histidine = ADP + protein N-phospho-L-histidine.</text>
        <dbReference type="EC" id="2.7.13.3"/>
    </reaction>
</comment>
<dbReference type="SMART" id="SM00388">
    <property type="entry name" value="HisKA"/>
    <property type="match status" value="1"/>
</dbReference>
<dbReference type="Gene3D" id="1.10.287.130">
    <property type="match status" value="1"/>
</dbReference>
<dbReference type="GO" id="GO:0005886">
    <property type="term" value="C:plasma membrane"/>
    <property type="evidence" value="ECO:0007669"/>
    <property type="project" value="TreeGrafter"/>
</dbReference>
<keyword evidence="3" id="KW-0597">Phosphoprotein</keyword>
<accession>A0A1G8TXP3</accession>
<dbReference type="InterPro" id="IPR036097">
    <property type="entry name" value="HisK_dim/P_sf"/>
</dbReference>
<dbReference type="SMART" id="SM00387">
    <property type="entry name" value="HATPase_c"/>
    <property type="match status" value="1"/>
</dbReference>
<dbReference type="CDD" id="cd16922">
    <property type="entry name" value="HATPase_EvgS-ArcB-TorS-like"/>
    <property type="match status" value="1"/>
</dbReference>
<keyword evidence="9" id="KW-1185">Reference proteome</keyword>
<evidence type="ECO:0000256" key="1">
    <source>
        <dbReference type="ARBA" id="ARBA00000085"/>
    </source>
</evidence>
<keyword evidence="6" id="KW-0472">Membrane</keyword>
<keyword evidence="6" id="KW-0812">Transmembrane</keyword>
<dbReference type="PROSITE" id="PS50109">
    <property type="entry name" value="HIS_KIN"/>
    <property type="match status" value="1"/>
</dbReference>
<dbReference type="Pfam" id="PF02518">
    <property type="entry name" value="HATPase_c"/>
    <property type="match status" value="1"/>
</dbReference>
<dbReference type="PRINTS" id="PR00344">
    <property type="entry name" value="BCTRLSENSOR"/>
</dbReference>
<dbReference type="Gene3D" id="3.30.450.20">
    <property type="entry name" value="PAS domain"/>
    <property type="match status" value="1"/>
</dbReference>
<organism evidence="8 9">
    <name type="scientific">Lutimaribacter saemankumensis</name>
    <dbReference type="NCBI Taxonomy" id="490829"/>
    <lineage>
        <taxon>Bacteria</taxon>
        <taxon>Pseudomonadati</taxon>
        <taxon>Pseudomonadota</taxon>
        <taxon>Alphaproteobacteria</taxon>
        <taxon>Rhodobacterales</taxon>
        <taxon>Roseobacteraceae</taxon>
        <taxon>Lutimaribacter</taxon>
    </lineage>
</organism>
<dbReference type="EMBL" id="FNEB01000039">
    <property type="protein sequence ID" value="SDJ45665.1"/>
    <property type="molecule type" value="Genomic_DNA"/>
</dbReference>
<keyword evidence="6" id="KW-1133">Transmembrane helix</keyword>
<sequence length="474" mass="51450">ALIAQAINDLDPELGTVVTKTDSGGDQVLWGDRQVLANAPAIHAFDVGGARWQVSVAPSNGWITNTSASTAAFFLTLAATLVLAVFALIARNLFLAKRSSWEQLSEAIEAIDDGFALYDGDDRLVAFNSRYKSYYDASSDLIQTGRTFEQIIRGGVENGQYKDAIGREEEWIADRLASHNNPAGPVEQLLDDGRWLKVSEAKMSDGSTVGFRVDVTELKLAQQAAEAANQAKSEFLNTVSHEIRTPLSAIIGFSSMIQNLNIMPEYTRFIAVIEDENSNVDTRKLAFQDLEALVVKYSRRIDANGKHLLSVINDILYWNRAEVIEEEASFTRVEIGAVTKSAADQLYAIAAEKGVDLIVEANSAFVFGSEVRLKQLVLNLVGNALKFTDAGQVHVSTQLCGETAVIEVKDTGCGIPEDCFEMVFQSFTQLDSGLKRRYGGSGLGLAISRDIAEKHGGSISVSSTVGMGSTFRVT</sequence>
<keyword evidence="4" id="KW-0808">Transferase</keyword>
<feature type="transmembrane region" description="Helical" evidence="6">
    <location>
        <begin position="71"/>
        <end position="90"/>
    </location>
</feature>
<evidence type="ECO:0000256" key="2">
    <source>
        <dbReference type="ARBA" id="ARBA00012438"/>
    </source>
</evidence>
<feature type="non-terminal residue" evidence="8">
    <location>
        <position position="1"/>
    </location>
</feature>
<dbReference type="AlphaFoldDB" id="A0A1G8TXP3"/>
<dbReference type="Gene3D" id="3.30.565.10">
    <property type="entry name" value="Histidine kinase-like ATPase, C-terminal domain"/>
    <property type="match status" value="1"/>
</dbReference>
<name>A0A1G8TXP3_9RHOB</name>
<reference evidence="8 9" key="1">
    <citation type="submission" date="2016-10" db="EMBL/GenBank/DDBJ databases">
        <authorList>
            <person name="de Groot N.N."/>
        </authorList>
    </citation>
    <scope>NUCLEOTIDE SEQUENCE [LARGE SCALE GENOMIC DNA]</scope>
    <source>
        <strain evidence="8 9">DSM 28010</strain>
    </source>
</reference>
<keyword evidence="5" id="KW-0418">Kinase</keyword>
<evidence type="ECO:0000256" key="3">
    <source>
        <dbReference type="ARBA" id="ARBA00022553"/>
    </source>
</evidence>
<dbReference type="Pfam" id="PF00512">
    <property type="entry name" value="HisKA"/>
    <property type="match status" value="1"/>
</dbReference>
<evidence type="ECO:0000313" key="8">
    <source>
        <dbReference type="EMBL" id="SDJ45665.1"/>
    </source>
</evidence>